<accession>A0A3D9L8V6</accession>
<name>A0A3D9L8V6_9MICC</name>
<organism evidence="1 2">
    <name type="scientific">Citricoccus muralis</name>
    <dbReference type="NCBI Taxonomy" id="169134"/>
    <lineage>
        <taxon>Bacteria</taxon>
        <taxon>Bacillati</taxon>
        <taxon>Actinomycetota</taxon>
        <taxon>Actinomycetes</taxon>
        <taxon>Micrococcales</taxon>
        <taxon>Micrococcaceae</taxon>
        <taxon>Citricoccus</taxon>
    </lineage>
</organism>
<evidence type="ECO:0000313" key="1">
    <source>
        <dbReference type="EMBL" id="REE02280.1"/>
    </source>
</evidence>
<dbReference type="RefSeq" id="WP_115930585.1">
    <property type="nucleotide sequence ID" value="NZ_QREH01000001.1"/>
</dbReference>
<dbReference type="Proteomes" id="UP000256727">
    <property type="component" value="Unassembled WGS sequence"/>
</dbReference>
<sequence>MPNDHASPSRADAKPAALDTTVIPLGERAWRSILDHVIAVGDEAEATYLEVKSSLDLSSKTGVAKVAKFLLGAANRRPHEAARHLQGYGMLVVGAQRDKALGVPRGVEAHELEDRLRPYLGSQFPAFEFGRIGVDADREVLFIIAQPPREGQPPFPCHKSFQGEDRRDSLEDGAIYVRGTSNTRPARAGEIQALVERARGGGKLPIELEVEALGSVGRVDHVDDMMERLYMAEEERFSKPPQPAKDTSPSALLASSLLGGSKALSAEDRAARLDDWRNEKPAHIAQGREHFLGVVLKGPGIRVVSRDRFVAKPHLTVTFHNCEAFGYLDAEDANLDKVLEPVVRRQSLYGAGLDLSGYRAVPSGYAVDWKNHGDDVEVTLTPESFRPNVPWATDQDDYVILARDPQASSVSATWVLTEDGNDAVTEGALEVPTSEYADAVDLLRAMFFKER</sequence>
<reference evidence="1 2" key="1">
    <citation type="submission" date="2018-07" db="EMBL/GenBank/DDBJ databases">
        <title>Sequencing the genomes of 1000 actinobacteria strains.</title>
        <authorList>
            <person name="Klenk H.-P."/>
        </authorList>
    </citation>
    <scope>NUCLEOTIDE SEQUENCE [LARGE SCALE GENOMIC DNA]</scope>
    <source>
        <strain evidence="1 2">DSM 14442</strain>
    </source>
</reference>
<proteinExistence type="predicted"/>
<keyword evidence="2" id="KW-1185">Reference proteome</keyword>
<dbReference type="OrthoDB" id="4578408at2"/>
<protein>
    <recommendedName>
        <fullName evidence="3">DNA-binding protein</fullName>
    </recommendedName>
</protein>
<comment type="caution">
    <text evidence="1">The sequence shown here is derived from an EMBL/GenBank/DDBJ whole genome shotgun (WGS) entry which is preliminary data.</text>
</comment>
<gene>
    <name evidence="1" type="ORF">C8E99_0046</name>
</gene>
<evidence type="ECO:0008006" key="3">
    <source>
        <dbReference type="Google" id="ProtNLM"/>
    </source>
</evidence>
<evidence type="ECO:0000313" key="2">
    <source>
        <dbReference type="Proteomes" id="UP000256727"/>
    </source>
</evidence>
<dbReference type="EMBL" id="QREH01000001">
    <property type="protein sequence ID" value="REE02280.1"/>
    <property type="molecule type" value="Genomic_DNA"/>
</dbReference>
<dbReference type="AlphaFoldDB" id="A0A3D9L8V6"/>